<comment type="caution">
    <text evidence="2">The sequence shown here is derived from an EMBL/GenBank/DDBJ whole genome shotgun (WGS) entry which is preliminary data.</text>
</comment>
<keyword evidence="2" id="KW-0413">Isomerase</keyword>
<gene>
    <name evidence="2" type="ORF">FPZ49_23505</name>
</gene>
<dbReference type="InterPro" id="IPR036237">
    <property type="entry name" value="Xyl_isomerase-like_sf"/>
</dbReference>
<dbReference type="PANTHER" id="PTHR12110">
    <property type="entry name" value="HYDROXYPYRUVATE ISOMERASE"/>
    <property type="match status" value="1"/>
</dbReference>
<dbReference type="OrthoDB" id="256906at2"/>
<sequence length="323" mass="36560">MRLGLSVYGTMYSMGMNEASSRPRIRPRELIDKALELGLQGVEVPVELMNGEDEIAIGQYARDRQMFISLETVGFDPIHLSEQLKVAARMGVPTLRTIVMGAKLGGDRRPMAGRWKSYLEDIHHGLRKATEAAEKLGVTLAVENHQDIASEELIELCESMASNHFGIVFDTGSTLATADEPIEFCKKAAKYIKHVHLKDYELYMSEEGFRLVRCPLGRGAIDFTAMFEVFVESCPDVTMAIEVGALEAREVRVFSEDYWPDYPPRTAVQFARLMRFILTNAKLGEWRTPYELGKPESEIMAYEEDQLQESVAYLKRTLSNFRT</sequence>
<protein>
    <submittedName>
        <fullName evidence="2">Sugar phosphate isomerase/epimerase</fullName>
    </submittedName>
</protein>
<dbReference type="EMBL" id="VNJI01000035">
    <property type="protein sequence ID" value="TVY07579.1"/>
    <property type="molecule type" value="Genomic_DNA"/>
</dbReference>
<dbReference type="PANTHER" id="PTHR12110:SF53">
    <property type="entry name" value="BLR5974 PROTEIN"/>
    <property type="match status" value="1"/>
</dbReference>
<dbReference type="RefSeq" id="WP_144851609.1">
    <property type="nucleotide sequence ID" value="NZ_VNJI01000035.1"/>
</dbReference>
<feature type="domain" description="Xylose isomerase-like TIM barrel" evidence="1">
    <location>
        <begin position="80"/>
        <end position="233"/>
    </location>
</feature>
<reference evidence="2 3" key="1">
    <citation type="submission" date="2019-07" db="EMBL/GenBank/DDBJ databases">
        <authorList>
            <person name="Kim J."/>
        </authorList>
    </citation>
    <scope>NUCLEOTIDE SEQUENCE [LARGE SCALE GENOMIC DNA]</scope>
    <source>
        <strain evidence="2 3">JC52</strain>
    </source>
</reference>
<accession>A0A559K621</accession>
<keyword evidence="3" id="KW-1185">Reference proteome</keyword>
<dbReference type="Pfam" id="PF01261">
    <property type="entry name" value="AP_endonuc_2"/>
    <property type="match status" value="1"/>
</dbReference>
<dbReference type="Proteomes" id="UP000317036">
    <property type="component" value="Unassembled WGS sequence"/>
</dbReference>
<dbReference type="Gene3D" id="3.20.20.150">
    <property type="entry name" value="Divalent-metal-dependent TIM barrel enzymes"/>
    <property type="match status" value="1"/>
</dbReference>
<dbReference type="InterPro" id="IPR050312">
    <property type="entry name" value="IolE/XylAMocC-like"/>
</dbReference>
<evidence type="ECO:0000313" key="2">
    <source>
        <dbReference type="EMBL" id="TVY07579.1"/>
    </source>
</evidence>
<dbReference type="GO" id="GO:0016853">
    <property type="term" value="F:isomerase activity"/>
    <property type="evidence" value="ECO:0007669"/>
    <property type="project" value="UniProtKB-KW"/>
</dbReference>
<name>A0A559K621_9BACL</name>
<evidence type="ECO:0000259" key="1">
    <source>
        <dbReference type="Pfam" id="PF01261"/>
    </source>
</evidence>
<dbReference type="InterPro" id="IPR013022">
    <property type="entry name" value="Xyl_isomerase-like_TIM-brl"/>
</dbReference>
<evidence type="ECO:0000313" key="3">
    <source>
        <dbReference type="Proteomes" id="UP000317036"/>
    </source>
</evidence>
<dbReference type="SUPFAM" id="SSF51658">
    <property type="entry name" value="Xylose isomerase-like"/>
    <property type="match status" value="1"/>
</dbReference>
<organism evidence="2 3">
    <name type="scientific">Paenibacillus cremeus</name>
    <dbReference type="NCBI Taxonomy" id="2163881"/>
    <lineage>
        <taxon>Bacteria</taxon>
        <taxon>Bacillati</taxon>
        <taxon>Bacillota</taxon>
        <taxon>Bacilli</taxon>
        <taxon>Bacillales</taxon>
        <taxon>Paenibacillaceae</taxon>
        <taxon>Paenibacillus</taxon>
    </lineage>
</organism>
<proteinExistence type="predicted"/>
<dbReference type="AlphaFoldDB" id="A0A559K621"/>